<dbReference type="PANTHER" id="PTHR11054:SF0">
    <property type="entry name" value="6-PHOSPHOGLUCONOLACTONASE"/>
    <property type="match status" value="1"/>
</dbReference>
<dbReference type="OrthoDB" id="432544at2759"/>
<dbReference type="GO" id="GO:0005975">
    <property type="term" value="P:carbohydrate metabolic process"/>
    <property type="evidence" value="ECO:0007669"/>
    <property type="project" value="InterPro"/>
</dbReference>
<keyword evidence="3" id="KW-1185">Reference proteome</keyword>
<proteinExistence type="predicted"/>
<feature type="domain" description="Glucosamine/galactosamine-6-phosphate isomerase" evidence="1">
    <location>
        <begin position="37"/>
        <end position="256"/>
    </location>
</feature>
<accession>A0A0M0JY30</accession>
<protein>
    <recommendedName>
        <fullName evidence="1">Glucosamine/galactosamine-6-phosphate isomerase domain-containing protein</fullName>
    </recommendedName>
</protein>
<dbReference type="InterPro" id="IPR039104">
    <property type="entry name" value="6PGL"/>
</dbReference>
<reference evidence="3" key="1">
    <citation type="journal article" date="2015" name="PLoS Genet.">
        <title>Genome Sequence and Transcriptome Analyses of Chrysochromulina tobin: Metabolic Tools for Enhanced Algal Fitness in the Prominent Order Prymnesiales (Haptophyceae).</title>
        <authorList>
            <person name="Hovde B.T."/>
            <person name="Deodato C.R."/>
            <person name="Hunsperger H.M."/>
            <person name="Ryken S.A."/>
            <person name="Yost W."/>
            <person name="Jha R.K."/>
            <person name="Patterson J."/>
            <person name="Monnat R.J. Jr."/>
            <person name="Barlow S.B."/>
            <person name="Starkenburg S.R."/>
            <person name="Cattolico R.A."/>
        </authorList>
    </citation>
    <scope>NUCLEOTIDE SEQUENCE</scope>
    <source>
        <strain evidence="3">CCMP291</strain>
    </source>
</reference>
<dbReference type="PANTHER" id="PTHR11054">
    <property type="entry name" value="6-PHOSPHOGLUCONOLACTONASE"/>
    <property type="match status" value="1"/>
</dbReference>
<dbReference type="InterPro" id="IPR006148">
    <property type="entry name" value="Glc/Gal-6P_isomerase"/>
</dbReference>
<evidence type="ECO:0000313" key="2">
    <source>
        <dbReference type="EMBL" id="KOO31459.1"/>
    </source>
</evidence>
<organism evidence="2 3">
    <name type="scientific">Chrysochromulina tobinii</name>
    <dbReference type="NCBI Taxonomy" id="1460289"/>
    <lineage>
        <taxon>Eukaryota</taxon>
        <taxon>Haptista</taxon>
        <taxon>Haptophyta</taxon>
        <taxon>Prymnesiophyceae</taxon>
        <taxon>Prymnesiales</taxon>
        <taxon>Chrysochromulinaceae</taxon>
        <taxon>Chrysochromulina</taxon>
    </lineage>
</organism>
<dbReference type="Gene3D" id="3.40.50.1360">
    <property type="match status" value="1"/>
</dbReference>
<dbReference type="EMBL" id="JWZX01002012">
    <property type="protein sequence ID" value="KOO31459.1"/>
    <property type="molecule type" value="Genomic_DNA"/>
</dbReference>
<dbReference type="Pfam" id="PF01182">
    <property type="entry name" value="Glucosamine_iso"/>
    <property type="match status" value="1"/>
</dbReference>
<sequence>MRLPWQAPRDFVGSRHATISVRMLAPVDYKMVAVEEDADAVAAIVRYQVEAAAEASIAKRGHFALAIPGGSVMKMLAESGAPAWASKCTIAYVNHKAVPMDDAKLATHAKATALFLDKWAGVDVIVMDGSSDAKAEAQRYESKLRALPESVLPRNAKGLPIFDMMLIGVGDDGHVGSLYPGREEVSDASGRWVLPVEMKVPGSITLSLPVMASAERVVVAACGVSDKSPKGKSEAMRKAIEDQSQTASSFPAVGLRTRAFWVLDAAAGSSLGFDYVDCFAFGGSSQYANVFWDDSGKNEKGVTLVK</sequence>
<evidence type="ECO:0000259" key="1">
    <source>
        <dbReference type="Pfam" id="PF01182"/>
    </source>
</evidence>
<name>A0A0M0JY30_9EUKA</name>
<dbReference type="AlphaFoldDB" id="A0A0M0JY30"/>
<dbReference type="Proteomes" id="UP000037460">
    <property type="component" value="Unassembled WGS sequence"/>
</dbReference>
<evidence type="ECO:0000313" key="3">
    <source>
        <dbReference type="Proteomes" id="UP000037460"/>
    </source>
</evidence>
<dbReference type="SUPFAM" id="SSF100950">
    <property type="entry name" value="NagB/RpiA/CoA transferase-like"/>
    <property type="match status" value="1"/>
</dbReference>
<comment type="caution">
    <text evidence="2">The sequence shown here is derived from an EMBL/GenBank/DDBJ whole genome shotgun (WGS) entry which is preliminary data.</text>
</comment>
<dbReference type="InterPro" id="IPR037171">
    <property type="entry name" value="NagB/RpiA_transferase-like"/>
</dbReference>
<gene>
    <name evidence="2" type="ORF">Ctob_008332</name>
</gene>